<gene>
    <name evidence="1" type="ORF">PV328_012144</name>
</gene>
<reference evidence="1" key="1">
    <citation type="journal article" date="2023" name="bioRxiv">
        <title>Scaffold-level genome assemblies of two parasitoid biocontrol wasps reveal the parthenogenesis mechanism and an associated novel virus.</title>
        <authorList>
            <person name="Inwood S."/>
            <person name="Skelly J."/>
            <person name="Guhlin J."/>
            <person name="Harrop T."/>
            <person name="Goldson S."/>
            <person name="Dearden P."/>
        </authorList>
    </citation>
    <scope>NUCLEOTIDE SEQUENCE</scope>
    <source>
        <strain evidence="1">Irish</strain>
        <tissue evidence="1">Whole body</tissue>
    </source>
</reference>
<dbReference type="Proteomes" id="UP001168990">
    <property type="component" value="Unassembled WGS sequence"/>
</dbReference>
<evidence type="ECO:0008006" key="3">
    <source>
        <dbReference type="Google" id="ProtNLM"/>
    </source>
</evidence>
<name>A0AA39KPW8_9HYME</name>
<evidence type="ECO:0000313" key="1">
    <source>
        <dbReference type="EMBL" id="KAK0169362.1"/>
    </source>
</evidence>
<dbReference type="AlphaFoldDB" id="A0AA39KPW8"/>
<organism evidence="1 2">
    <name type="scientific">Microctonus aethiopoides</name>
    <dbReference type="NCBI Taxonomy" id="144406"/>
    <lineage>
        <taxon>Eukaryota</taxon>
        <taxon>Metazoa</taxon>
        <taxon>Ecdysozoa</taxon>
        <taxon>Arthropoda</taxon>
        <taxon>Hexapoda</taxon>
        <taxon>Insecta</taxon>
        <taxon>Pterygota</taxon>
        <taxon>Neoptera</taxon>
        <taxon>Endopterygota</taxon>
        <taxon>Hymenoptera</taxon>
        <taxon>Apocrita</taxon>
        <taxon>Ichneumonoidea</taxon>
        <taxon>Braconidae</taxon>
        <taxon>Euphorinae</taxon>
        <taxon>Microctonus</taxon>
    </lineage>
</organism>
<reference evidence="1" key="2">
    <citation type="submission" date="2023-03" db="EMBL/GenBank/DDBJ databases">
        <authorList>
            <person name="Inwood S.N."/>
            <person name="Skelly J.G."/>
            <person name="Guhlin J."/>
            <person name="Harrop T.W.R."/>
            <person name="Goldson S.G."/>
            <person name="Dearden P.K."/>
        </authorList>
    </citation>
    <scope>NUCLEOTIDE SEQUENCE</scope>
    <source>
        <strain evidence="1">Irish</strain>
        <tissue evidence="1">Whole body</tissue>
    </source>
</reference>
<protein>
    <recommendedName>
        <fullName evidence="3">DUF4806 domain-containing protein</fullName>
    </recommendedName>
</protein>
<accession>A0AA39KPW8</accession>
<evidence type="ECO:0000313" key="2">
    <source>
        <dbReference type="Proteomes" id="UP001168990"/>
    </source>
</evidence>
<dbReference type="EMBL" id="JAQQBS010000599">
    <property type="protein sequence ID" value="KAK0169362.1"/>
    <property type="molecule type" value="Genomic_DNA"/>
</dbReference>
<keyword evidence="2" id="KW-1185">Reference proteome</keyword>
<sequence>MPTMYDDLSFEKTKVNQPLMNDDDISISSGDDNSLNSTIKESTNAKKTNEGLSKTNDEEFQMQRETLQSYKDNDSCNDVNVRFQILRSILNNTEKILTVLGKTVIDIQDLKQRYTVFENSDECTSAKSLILDKIKDFLPLENKEAVTEFELYLSKSVENRKGLQQISRQVGGTNGEDYSRRVFALLFSPSFAQNNTWEGKKTKYSIKNLTVIAIVEELILQKFPTWTSADFGKTGINWFRLGNQRSGKQPGQLQKKNES</sequence>
<comment type="caution">
    <text evidence="1">The sequence shown here is derived from an EMBL/GenBank/DDBJ whole genome shotgun (WGS) entry which is preliminary data.</text>
</comment>
<proteinExistence type="predicted"/>